<dbReference type="AlphaFoldDB" id="A0A9P4YCH6"/>
<protein>
    <submittedName>
        <fullName evidence="1">Uncharacterized protein</fullName>
    </submittedName>
</protein>
<dbReference type="RefSeq" id="XP_040781970.1">
    <property type="nucleotide sequence ID" value="XM_040924534.1"/>
</dbReference>
<sequence>MDLERLPRGQQCSSECVKEKGEEVKEDKYATLLRSSQKSLCENTYAPCLMSMSMSTHRFVEPCASVQSYLSSCGM</sequence>
<accession>A0A9P4YCH6</accession>
<name>A0A9P4YCH6_CRYP1</name>
<dbReference type="Proteomes" id="UP000803844">
    <property type="component" value="Unassembled WGS sequence"/>
</dbReference>
<dbReference type="GeneID" id="63841663"/>
<dbReference type="EMBL" id="MU032344">
    <property type="protein sequence ID" value="KAF3771009.1"/>
    <property type="molecule type" value="Genomic_DNA"/>
</dbReference>
<organism evidence="1 2">
    <name type="scientific">Cryphonectria parasitica (strain ATCC 38755 / EP155)</name>
    <dbReference type="NCBI Taxonomy" id="660469"/>
    <lineage>
        <taxon>Eukaryota</taxon>
        <taxon>Fungi</taxon>
        <taxon>Dikarya</taxon>
        <taxon>Ascomycota</taxon>
        <taxon>Pezizomycotina</taxon>
        <taxon>Sordariomycetes</taxon>
        <taxon>Sordariomycetidae</taxon>
        <taxon>Diaporthales</taxon>
        <taxon>Cryphonectriaceae</taxon>
        <taxon>Cryphonectria-Endothia species complex</taxon>
        <taxon>Cryphonectria</taxon>
    </lineage>
</organism>
<reference evidence="1" key="1">
    <citation type="journal article" date="2020" name="Phytopathology">
        <title>Genome sequence of the chestnut blight fungus Cryphonectria parasitica EP155: A fundamental resource for an archetypical invasive plant pathogen.</title>
        <authorList>
            <person name="Crouch J.A."/>
            <person name="Dawe A."/>
            <person name="Aerts A."/>
            <person name="Barry K."/>
            <person name="Churchill A.C.L."/>
            <person name="Grimwood J."/>
            <person name="Hillman B."/>
            <person name="Milgroom M.G."/>
            <person name="Pangilinan J."/>
            <person name="Smith M."/>
            <person name="Salamov A."/>
            <person name="Schmutz J."/>
            <person name="Yadav J."/>
            <person name="Grigoriev I.V."/>
            <person name="Nuss D."/>
        </authorList>
    </citation>
    <scope>NUCLEOTIDE SEQUENCE</scope>
    <source>
        <strain evidence="1">EP155</strain>
    </source>
</reference>
<evidence type="ECO:0000313" key="1">
    <source>
        <dbReference type="EMBL" id="KAF3771009.1"/>
    </source>
</evidence>
<keyword evidence="2" id="KW-1185">Reference proteome</keyword>
<proteinExistence type="predicted"/>
<gene>
    <name evidence="1" type="ORF">M406DRAFT_54153</name>
</gene>
<comment type="caution">
    <text evidence="1">The sequence shown here is derived from an EMBL/GenBank/DDBJ whole genome shotgun (WGS) entry which is preliminary data.</text>
</comment>
<feature type="non-terminal residue" evidence="1">
    <location>
        <position position="75"/>
    </location>
</feature>
<evidence type="ECO:0000313" key="2">
    <source>
        <dbReference type="Proteomes" id="UP000803844"/>
    </source>
</evidence>